<dbReference type="AlphaFoldDB" id="A0A346XSQ5"/>
<accession>A0A346XSQ5</accession>
<name>A0A346XSQ5_9ACTN</name>
<evidence type="ECO:0000313" key="2">
    <source>
        <dbReference type="Proteomes" id="UP000264006"/>
    </source>
</evidence>
<protein>
    <recommendedName>
        <fullName evidence="3">WYL domain-containing protein</fullName>
    </recommendedName>
</protein>
<evidence type="ECO:0000313" key="1">
    <source>
        <dbReference type="EMBL" id="AXV05252.1"/>
    </source>
</evidence>
<dbReference type="KEGG" id="euz:DVS28_a0545"/>
<proteinExistence type="predicted"/>
<reference evidence="1 2" key="1">
    <citation type="submission" date="2018-09" db="EMBL/GenBank/DDBJ databases">
        <title>Complete genome sequence of Euzebya sp. DY32-46 isolated from seawater of Pacific Ocean.</title>
        <authorList>
            <person name="Xu L."/>
            <person name="Wu Y.-H."/>
            <person name="Xu X.-W."/>
        </authorList>
    </citation>
    <scope>NUCLEOTIDE SEQUENCE [LARGE SCALE GENOMIC DNA]</scope>
    <source>
        <strain evidence="1 2">DY32-46</strain>
    </source>
</reference>
<gene>
    <name evidence="1" type="ORF">DVS28_a0545</name>
</gene>
<organism evidence="1 2">
    <name type="scientific">Euzebya pacifica</name>
    <dbReference type="NCBI Taxonomy" id="1608957"/>
    <lineage>
        <taxon>Bacteria</taxon>
        <taxon>Bacillati</taxon>
        <taxon>Actinomycetota</taxon>
        <taxon>Nitriliruptoria</taxon>
        <taxon>Euzebyales</taxon>
    </lineage>
</organism>
<dbReference type="EMBL" id="CP031165">
    <property type="protein sequence ID" value="AXV05252.1"/>
    <property type="molecule type" value="Genomic_DNA"/>
</dbReference>
<sequence length="400" mass="44295">MVDTDAGPIKVDARDVADWEGRSVADPDDPMWRSIAERYVDAHPRPAARFSDGQRVAILRCLAAGPADTRSVLRAMRQVGYVGASDLENRLRDLRATGKRGGDHAAALPVVSDGDVHRLTQPLPLLDDLQRTALGHVKTLVARQPTPLVGHAMQVLDGLLPGVGATTGADGNRTMRLGTADMQRFEHARTTRTPVSVEYHSMNSGRTKTYLLVPVTYVPTGPAMKAVCVEVDRDGNPGEERQFALERIHRVRDADMPSLAEPIHLRTEPLHLVVMRDLYRIMADRNQFNISEFEARELPDSDHWEVYGEFPVVLGWDVMEQMCAWAGSVVVYQPLWLVNAVMRRLHAGLSAMQDSELRLEKPRPGEAFADLEDALFRVEPDPVVAPVGPTKLAPPPRRTS</sequence>
<dbReference type="Proteomes" id="UP000264006">
    <property type="component" value="Chromosome"/>
</dbReference>
<keyword evidence="2" id="KW-1185">Reference proteome</keyword>
<evidence type="ECO:0008006" key="3">
    <source>
        <dbReference type="Google" id="ProtNLM"/>
    </source>
</evidence>